<evidence type="ECO:0000313" key="3">
    <source>
        <dbReference type="Proteomes" id="UP000664466"/>
    </source>
</evidence>
<gene>
    <name evidence="2" type="ORF">J1836_015810</name>
    <name evidence="1" type="ORF">J1836_20425</name>
</gene>
<protein>
    <submittedName>
        <fullName evidence="1 2">Addiction module antidote protein</fullName>
    </submittedName>
</protein>
<name>A0A8B0SGW7_9GAMM</name>
<evidence type="ECO:0000313" key="1">
    <source>
        <dbReference type="EMBL" id="MBO0615266.1"/>
    </source>
</evidence>
<dbReference type="Proteomes" id="UP000664466">
    <property type="component" value="Unassembled WGS sequence"/>
</dbReference>
<dbReference type="AlphaFoldDB" id="A0A8B0SGW7"/>
<dbReference type="RefSeq" id="WP_207252985.1">
    <property type="nucleotide sequence ID" value="NZ_JAFMPM010000008.1"/>
</dbReference>
<sequence>MATIPYSSSDYLQTDDDVIEYLNAAMEDGDNHVLLLALRNVAIAKGGFAKLADITGLNRESLYKTLSEQGNPHYETVAAIMRGLGFRFAILPNQISSHHQAA</sequence>
<dbReference type="PANTHER" id="PTHR40275:SF1">
    <property type="entry name" value="SSL7038 PROTEIN"/>
    <property type="match status" value="1"/>
</dbReference>
<evidence type="ECO:0000313" key="2">
    <source>
        <dbReference type="EMBL" id="QTX10049.1"/>
    </source>
</evidence>
<reference evidence="1 3" key="1">
    <citation type="submission" date="2021-03" db="EMBL/GenBank/DDBJ databases">
        <title>Draft genome and methylome analysis of Thiotrix fructosivoruns ATCC 49748.</title>
        <authorList>
            <person name="Fomenkov A."/>
            <person name="Grabovich M.Y."/>
            <person name="Roberts R.J."/>
        </authorList>
    </citation>
    <scope>NUCLEOTIDE SEQUENCE [LARGE SCALE GENOMIC DNA]</scope>
    <source>
        <strain evidence="1 3">ATCC 49748</strain>
    </source>
</reference>
<dbReference type="SUPFAM" id="SSF47413">
    <property type="entry name" value="lambda repressor-like DNA-binding domains"/>
    <property type="match status" value="1"/>
</dbReference>
<keyword evidence="3" id="KW-1185">Reference proteome</keyword>
<dbReference type="NCBIfam" id="TIGR02684">
    <property type="entry name" value="dnstrm_HI1420"/>
    <property type="match status" value="1"/>
</dbReference>
<dbReference type="EMBL" id="JAFMPM010000008">
    <property type="protein sequence ID" value="MBO0615266.1"/>
    <property type="molecule type" value="Genomic_DNA"/>
</dbReference>
<dbReference type="InterPro" id="IPR010982">
    <property type="entry name" value="Lambda_DNA-bd_dom_sf"/>
</dbReference>
<organism evidence="2">
    <name type="scientific">Thiothrix fructosivorans</name>
    <dbReference type="NCBI Taxonomy" id="111770"/>
    <lineage>
        <taxon>Bacteria</taxon>
        <taxon>Pseudomonadati</taxon>
        <taxon>Pseudomonadota</taxon>
        <taxon>Gammaproteobacteria</taxon>
        <taxon>Thiotrichales</taxon>
        <taxon>Thiotrichaceae</taxon>
        <taxon>Thiothrix</taxon>
    </lineage>
</organism>
<dbReference type="GO" id="GO:0003677">
    <property type="term" value="F:DNA binding"/>
    <property type="evidence" value="ECO:0007669"/>
    <property type="project" value="InterPro"/>
</dbReference>
<dbReference type="Pfam" id="PF21716">
    <property type="entry name" value="dnstrm_HI1420"/>
    <property type="match status" value="1"/>
</dbReference>
<dbReference type="PANTHER" id="PTHR40275">
    <property type="entry name" value="SSL7038 PROTEIN"/>
    <property type="match status" value="1"/>
</dbReference>
<reference evidence="2" key="2">
    <citation type="submission" date="2021-04" db="EMBL/GenBank/DDBJ databases">
        <title>Complete Genome and methylome analysis of Thiothrix fructosivorans ATCC 49748.</title>
        <authorList>
            <person name="Fomenkov A."/>
            <person name="Sun L."/>
            <person name="Vincze T."/>
            <person name="Grabovich M.Y."/>
            <person name="Roberts R.J."/>
        </authorList>
    </citation>
    <scope>NUCLEOTIDE SEQUENCE</scope>
    <source>
        <strain evidence="2">ATCC 49748</strain>
    </source>
</reference>
<dbReference type="EMBL" id="CP072748">
    <property type="protein sequence ID" value="QTX10049.1"/>
    <property type="molecule type" value="Genomic_DNA"/>
</dbReference>
<accession>A0A8B0SGW7</accession>
<proteinExistence type="predicted"/>
<dbReference type="InterPro" id="IPR014057">
    <property type="entry name" value="HI1420"/>
</dbReference>